<comment type="caution">
    <text evidence="1">The sequence shown here is derived from an EMBL/GenBank/DDBJ whole genome shotgun (WGS) entry which is preliminary data.</text>
</comment>
<feature type="non-terminal residue" evidence="1">
    <location>
        <position position="1"/>
    </location>
</feature>
<dbReference type="AlphaFoldDB" id="A0A8J2KNZ6"/>
<dbReference type="Proteomes" id="UP000708208">
    <property type="component" value="Unassembled WGS sequence"/>
</dbReference>
<keyword evidence="2" id="KW-1185">Reference proteome</keyword>
<protein>
    <submittedName>
        <fullName evidence="1">Uncharacterized protein</fullName>
    </submittedName>
</protein>
<sequence length="55" mass="5929">SFGGLPIVPNHVVQVIRSLAIWSLFQRRSLLCTRLGGIANMTVCGHEDEPPEGVG</sequence>
<dbReference type="EMBL" id="CAJVCH010409107">
    <property type="protein sequence ID" value="CAG7818000.1"/>
    <property type="molecule type" value="Genomic_DNA"/>
</dbReference>
<gene>
    <name evidence="1" type="ORF">AFUS01_LOCUS28535</name>
</gene>
<accession>A0A8J2KNZ6</accession>
<reference evidence="1" key="1">
    <citation type="submission" date="2021-06" db="EMBL/GenBank/DDBJ databases">
        <authorList>
            <person name="Hodson N. C."/>
            <person name="Mongue J. A."/>
            <person name="Jaron S. K."/>
        </authorList>
    </citation>
    <scope>NUCLEOTIDE SEQUENCE</scope>
</reference>
<evidence type="ECO:0000313" key="1">
    <source>
        <dbReference type="EMBL" id="CAG7818000.1"/>
    </source>
</evidence>
<organism evidence="1 2">
    <name type="scientific">Allacma fusca</name>
    <dbReference type="NCBI Taxonomy" id="39272"/>
    <lineage>
        <taxon>Eukaryota</taxon>
        <taxon>Metazoa</taxon>
        <taxon>Ecdysozoa</taxon>
        <taxon>Arthropoda</taxon>
        <taxon>Hexapoda</taxon>
        <taxon>Collembola</taxon>
        <taxon>Symphypleona</taxon>
        <taxon>Sminthuridae</taxon>
        <taxon>Allacma</taxon>
    </lineage>
</organism>
<proteinExistence type="predicted"/>
<name>A0A8J2KNZ6_9HEXA</name>
<evidence type="ECO:0000313" key="2">
    <source>
        <dbReference type="Proteomes" id="UP000708208"/>
    </source>
</evidence>